<dbReference type="RefSeq" id="WP_340328802.1">
    <property type="nucleotide sequence ID" value="NZ_JAZHOF010000002.1"/>
</dbReference>
<organism evidence="5 6">
    <name type="scientific">Microbaculum marinum</name>
    <dbReference type="NCBI Taxonomy" id="1764581"/>
    <lineage>
        <taxon>Bacteria</taxon>
        <taxon>Pseudomonadati</taxon>
        <taxon>Pseudomonadota</taxon>
        <taxon>Alphaproteobacteria</taxon>
        <taxon>Hyphomicrobiales</taxon>
        <taxon>Tepidamorphaceae</taxon>
        <taxon>Microbaculum</taxon>
    </lineage>
</organism>
<dbReference type="PROSITE" id="PS51257">
    <property type="entry name" value="PROKAR_LIPOPROTEIN"/>
    <property type="match status" value="1"/>
</dbReference>
<evidence type="ECO:0000256" key="3">
    <source>
        <dbReference type="SAM" id="Coils"/>
    </source>
</evidence>
<feature type="coiled-coil region" evidence="3">
    <location>
        <begin position="82"/>
        <end position="192"/>
    </location>
</feature>
<gene>
    <name evidence="5" type="ORF">V3328_06520</name>
</gene>
<dbReference type="Gene3D" id="2.40.30.170">
    <property type="match status" value="1"/>
</dbReference>
<feature type="domain" description="YbhG-like alpha-helical hairpin" evidence="4">
    <location>
        <begin position="66"/>
        <end position="193"/>
    </location>
</feature>
<evidence type="ECO:0000259" key="4">
    <source>
        <dbReference type="Pfam" id="PF25881"/>
    </source>
</evidence>
<reference evidence="5 6" key="1">
    <citation type="submission" date="2024-02" db="EMBL/GenBank/DDBJ databases">
        <title>Genome analysis and characterization of Microbaculum marinisediminis sp. nov., isolated from marine sediment.</title>
        <authorList>
            <person name="Du Z.-J."/>
            <person name="Ye Y.-Q."/>
            <person name="Zhang Z.-R."/>
            <person name="Yuan S.-M."/>
            <person name="Zhang X.-Y."/>
        </authorList>
    </citation>
    <scope>NUCLEOTIDE SEQUENCE [LARGE SCALE GENOMIC DNA]</scope>
    <source>
        <strain evidence="5 6">SDUM1044001</strain>
    </source>
</reference>
<dbReference type="PANTHER" id="PTHR32347:SF23">
    <property type="entry name" value="BLL5650 PROTEIN"/>
    <property type="match status" value="1"/>
</dbReference>
<keyword evidence="2 3" id="KW-0175">Coiled coil</keyword>
<comment type="subcellular location">
    <subcellularLocation>
        <location evidence="1">Cell envelope</location>
    </subcellularLocation>
</comment>
<dbReference type="EMBL" id="JAZHOF010000002">
    <property type="protein sequence ID" value="MEJ8571118.1"/>
    <property type="molecule type" value="Genomic_DNA"/>
</dbReference>
<dbReference type="GO" id="GO:0019898">
    <property type="term" value="C:extrinsic component of membrane"/>
    <property type="evidence" value="ECO:0007669"/>
    <property type="project" value="InterPro"/>
</dbReference>
<dbReference type="PANTHER" id="PTHR32347">
    <property type="entry name" value="EFFLUX SYSTEM COMPONENT YKNX-RELATED"/>
    <property type="match status" value="1"/>
</dbReference>
<comment type="caution">
    <text evidence="5">The sequence shown here is derived from an EMBL/GenBank/DDBJ whole genome shotgun (WGS) entry which is preliminary data.</text>
</comment>
<proteinExistence type="predicted"/>
<evidence type="ECO:0000256" key="1">
    <source>
        <dbReference type="ARBA" id="ARBA00004196"/>
    </source>
</evidence>
<name>A0AAW9RLE3_9HYPH</name>
<evidence type="ECO:0000313" key="6">
    <source>
        <dbReference type="Proteomes" id="UP001378188"/>
    </source>
</evidence>
<evidence type="ECO:0000313" key="5">
    <source>
        <dbReference type="EMBL" id="MEJ8571118.1"/>
    </source>
</evidence>
<sequence>MSPRIGVLLLAAFTASGCFWEAGDDALQGYVEGDFLDVGAEETGRLVALEVVRGDRIDADAVLFRIDDSDARAARTEAAARLSQARAQLADLRTGKREEEIDVLQAQRDELLASLTTARNDFQRNQSLHASNIVSDARIEDAEERFKVIQARIDSIEAQIEVARLPARADTIRAAEDAVDAASASVMRIEARISRLTGTAPAAGSVQDTFFEPGEVVPAGRPVVSLLPPENLKIRFFVPEERLAGISIGDAVSVNCDGCAGTRTARVTFISQAAEFTPPVIYSVHARRKLVYMVEAHPDDVTGLKVGQPVDVRLVP</sequence>
<dbReference type="Pfam" id="PF25881">
    <property type="entry name" value="HH_YBHG"/>
    <property type="match status" value="1"/>
</dbReference>
<dbReference type="GO" id="GO:1990195">
    <property type="term" value="C:macrolide transmembrane transporter complex"/>
    <property type="evidence" value="ECO:0007669"/>
    <property type="project" value="InterPro"/>
</dbReference>
<dbReference type="Proteomes" id="UP001378188">
    <property type="component" value="Unassembled WGS sequence"/>
</dbReference>
<keyword evidence="6" id="KW-1185">Reference proteome</keyword>
<dbReference type="InterPro" id="IPR050465">
    <property type="entry name" value="UPF0194_transport"/>
</dbReference>
<protein>
    <submittedName>
        <fullName evidence="5">HlyD family efflux transporter periplasmic adaptor subunit</fullName>
    </submittedName>
</protein>
<accession>A0AAW9RLE3</accession>
<dbReference type="InterPro" id="IPR030190">
    <property type="entry name" value="MacA_alpha-hairpin_sf"/>
</dbReference>
<dbReference type="Gene3D" id="2.40.50.100">
    <property type="match status" value="1"/>
</dbReference>
<dbReference type="InterPro" id="IPR059052">
    <property type="entry name" value="HH_YbhG-like"/>
</dbReference>
<evidence type="ECO:0000256" key="2">
    <source>
        <dbReference type="ARBA" id="ARBA00023054"/>
    </source>
</evidence>
<dbReference type="Gene3D" id="6.10.140.1990">
    <property type="match status" value="1"/>
</dbReference>
<dbReference type="GO" id="GO:1990961">
    <property type="term" value="P:xenobiotic detoxification by transmembrane export across the plasma membrane"/>
    <property type="evidence" value="ECO:0007669"/>
    <property type="project" value="InterPro"/>
</dbReference>
<dbReference type="GO" id="GO:0030313">
    <property type="term" value="C:cell envelope"/>
    <property type="evidence" value="ECO:0007669"/>
    <property type="project" value="UniProtKB-SubCell"/>
</dbReference>
<dbReference type="AlphaFoldDB" id="A0AAW9RLE3"/>
<dbReference type="SUPFAM" id="SSF111369">
    <property type="entry name" value="HlyD-like secretion proteins"/>
    <property type="match status" value="1"/>
</dbReference>